<dbReference type="Proteomes" id="UP000094776">
    <property type="component" value="Chromosome 2"/>
</dbReference>
<name>A0A1B4PXV0_BURCE</name>
<organism evidence="1 2">
    <name type="scientific">Burkholderia cepacia</name>
    <name type="common">Pseudomonas cepacia</name>
    <dbReference type="NCBI Taxonomy" id="292"/>
    <lineage>
        <taxon>Bacteria</taxon>
        <taxon>Pseudomonadati</taxon>
        <taxon>Pseudomonadota</taxon>
        <taxon>Betaproteobacteria</taxon>
        <taxon>Burkholderiales</taxon>
        <taxon>Burkholderiaceae</taxon>
        <taxon>Burkholderia</taxon>
        <taxon>Burkholderia cepacia complex</taxon>
    </lineage>
</organism>
<protein>
    <submittedName>
        <fullName evidence="1">Uncharacterized protein</fullName>
    </submittedName>
</protein>
<proteinExistence type="predicted"/>
<evidence type="ECO:0000313" key="2">
    <source>
        <dbReference type="Proteomes" id="UP000094776"/>
    </source>
</evidence>
<reference evidence="1 2" key="1">
    <citation type="submission" date="2015-12" db="EMBL/GenBank/DDBJ databases">
        <title>Diversity of Burkholderia near neighbor genomes.</title>
        <authorList>
            <person name="Sahl J."/>
            <person name="Wagner D."/>
            <person name="Keim P."/>
        </authorList>
    </citation>
    <scope>NUCLEOTIDE SEQUENCE [LARGE SCALE GENOMIC DNA]</scope>
    <source>
        <strain evidence="1 2">MSMB1184WGS</strain>
    </source>
</reference>
<dbReference type="AlphaFoldDB" id="A0A1B4PXV0"/>
<gene>
    <name evidence="1" type="ORF">WT26_22020</name>
</gene>
<dbReference type="EMBL" id="CP013444">
    <property type="protein sequence ID" value="AOK18694.1"/>
    <property type="molecule type" value="Genomic_DNA"/>
</dbReference>
<accession>A0A1B4PXV0</accession>
<sequence length="143" mass="16069">MLTIIPEDIRRVQNLSWQEFYLTQHADTVLKNESESKRRKSKRRVTAEQHKVIAEAERTRAANGDIHDLAGTSVANAKALGIIQHERAWEDREAAALGLEKRNAMPAVPVPPRVSSSVNDSYAARYRARRAAIKEATAESPER</sequence>
<evidence type="ECO:0000313" key="1">
    <source>
        <dbReference type="EMBL" id="AOK18694.1"/>
    </source>
</evidence>